<name>A0A815YCR4_9BILA</name>
<dbReference type="InterPro" id="IPR036705">
    <property type="entry name" value="Ribosyl_crysJ1_sf"/>
</dbReference>
<dbReference type="InterPro" id="IPR005502">
    <property type="entry name" value="Ribosyl_crysJ1"/>
</dbReference>
<dbReference type="EMBL" id="CAJNOV010015224">
    <property type="protein sequence ID" value="CAF1569181.1"/>
    <property type="molecule type" value="Genomic_DNA"/>
</dbReference>
<dbReference type="PANTHER" id="PTHR16222:SF12">
    <property type="entry name" value="ADP-RIBOSYLGLYCOHYDROLASE-RELATED"/>
    <property type="match status" value="1"/>
</dbReference>
<evidence type="ECO:0000313" key="4">
    <source>
        <dbReference type="Proteomes" id="UP000663855"/>
    </source>
</evidence>
<feature type="binding site" evidence="1">
    <location>
        <position position="101"/>
    </location>
    <ligand>
        <name>Mg(2+)</name>
        <dbReference type="ChEBI" id="CHEBI:18420"/>
        <label>1</label>
    </ligand>
</feature>
<feature type="region of interest" description="Disordered" evidence="2">
    <location>
        <begin position="393"/>
        <end position="548"/>
    </location>
</feature>
<dbReference type="Gene3D" id="1.10.4080.10">
    <property type="entry name" value="ADP-ribosylation/Crystallin J1"/>
    <property type="match status" value="1"/>
</dbReference>
<evidence type="ECO:0008006" key="5">
    <source>
        <dbReference type="Google" id="ProtNLM"/>
    </source>
</evidence>
<feature type="compositionally biased region" description="Basic and acidic residues" evidence="2">
    <location>
        <begin position="480"/>
        <end position="491"/>
    </location>
</feature>
<dbReference type="PANTHER" id="PTHR16222">
    <property type="entry name" value="ADP-RIBOSYLGLYCOHYDROLASE"/>
    <property type="match status" value="1"/>
</dbReference>
<gene>
    <name evidence="3" type="ORF">CJN711_LOCUS31786</name>
</gene>
<dbReference type="Proteomes" id="UP000663855">
    <property type="component" value="Unassembled WGS sequence"/>
</dbReference>
<feature type="binding site" evidence="1">
    <location>
        <position position="343"/>
    </location>
    <ligand>
        <name>Mg(2+)</name>
        <dbReference type="ChEBI" id="CHEBI:18420"/>
        <label>1</label>
    </ligand>
</feature>
<evidence type="ECO:0000313" key="3">
    <source>
        <dbReference type="EMBL" id="CAF1569181.1"/>
    </source>
</evidence>
<feature type="compositionally biased region" description="Basic and acidic residues" evidence="2">
    <location>
        <begin position="409"/>
        <end position="434"/>
    </location>
</feature>
<sequence length="548" mass="61654">MAKSSSAGNKPKNQENGFLPIIEELLDKKQPYEDFNRFNGFKLDIHDDDKVKKIQGSLIGLAIGDALGASVEFRPHSYLQENKVTDMQEGGTWGLKAGQWTDDTSMALCLAASLIVKGCSDSYDQFERYKRWFKDGYMSSTGTCFDIGKSTRQAIIEFDRRQKRIMRELNIEEDTLRDAQSNERVKNKYLEVHGTVEHGASDSAGNGALMRLAPIPAFFFRTYTGVKNCIENATRLTHGDERAIDACKFYAGLIWHAIDGISKENLLSKYFYKKTLNIKLHKEVEAIAEGSYKEKKKGYDDGIRGKGFVLDSLEAALWAFYNDDGSFEKGVLDAVNLGDDTDTTAAIYGELAGAVYGIENIPSRWRQKLFQENFIMTVAKALYVKGNEKQEFKARSEWPEPNPNENDASGDRRQADSRRTQHTDQTQNKKDASKEQPSPDPSNKSNRPQDSNQKKNQKGSSADNSHPDAPNKTNQPQHNDQTKTHETKSTEKVSSGASNLPNISQSDKNDKRSIQVHQTARRASLDDTQSKKKNPTNDRSIDKLINEY</sequence>
<dbReference type="AlphaFoldDB" id="A0A815YCR4"/>
<feature type="binding site" evidence="1">
    <location>
        <position position="340"/>
    </location>
    <ligand>
        <name>Mg(2+)</name>
        <dbReference type="ChEBI" id="CHEBI:18420"/>
        <label>1</label>
    </ligand>
</feature>
<comment type="caution">
    <text evidence="3">The sequence shown here is derived from an EMBL/GenBank/DDBJ whole genome shotgun (WGS) entry which is preliminary data.</text>
</comment>
<dbReference type="Pfam" id="PF03747">
    <property type="entry name" value="ADP_ribosyl_GH"/>
    <property type="match status" value="1"/>
</dbReference>
<proteinExistence type="predicted"/>
<feature type="binding site" evidence="1">
    <location>
        <position position="342"/>
    </location>
    <ligand>
        <name>Mg(2+)</name>
        <dbReference type="ChEBI" id="CHEBI:18420"/>
        <label>1</label>
    </ligand>
</feature>
<reference evidence="3" key="1">
    <citation type="submission" date="2021-02" db="EMBL/GenBank/DDBJ databases">
        <authorList>
            <person name="Nowell W R."/>
        </authorList>
    </citation>
    <scope>NUCLEOTIDE SEQUENCE</scope>
</reference>
<dbReference type="SUPFAM" id="SSF101478">
    <property type="entry name" value="ADP-ribosylglycohydrolase"/>
    <property type="match status" value="1"/>
</dbReference>
<feature type="binding site" evidence="1">
    <location>
        <position position="103"/>
    </location>
    <ligand>
        <name>Mg(2+)</name>
        <dbReference type="ChEBI" id="CHEBI:18420"/>
        <label>1</label>
    </ligand>
</feature>
<dbReference type="GO" id="GO:0046872">
    <property type="term" value="F:metal ion binding"/>
    <property type="evidence" value="ECO:0007669"/>
    <property type="project" value="UniProtKB-KW"/>
</dbReference>
<feature type="compositionally biased region" description="Polar residues" evidence="2">
    <location>
        <begin position="492"/>
        <end position="506"/>
    </location>
</feature>
<keyword evidence="1" id="KW-0460">Magnesium</keyword>
<keyword evidence="1" id="KW-0479">Metal-binding</keyword>
<comment type="cofactor">
    <cofactor evidence="1">
        <name>Mg(2+)</name>
        <dbReference type="ChEBI" id="CHEBI:18420"/>
    </cofactor>
    <text evidence="1">Binds 2 magnesium ions per subunit.</text>
</comment>
<dbReference type="InterPro" id="IPR050792">
    <property type="entry name" value="ADP-ribosylglycohydrolase"/>
</dbReference>
<protein>
    <recommendedName>
        <fullName evidence="5">ADP-ribosylglycohydrolase</fullName>
    </recommendedName>
</protein>
<organism evidence="3 4">
    <name type="scientific">Rotaria magnacalcarata</name>
    <dbReference type="NCBI Taxonomy" id="392030"/>
    <lineage>
        <taxon>Eukaryota</taxon>
        <taxon>Metazoa</taxon>
        <taxon>Spiralia</taxon>
        <taxon>Gnathifera</taxon>
        <taxon>Rotifera</taxon>
        <taxon>Eurotatoria</taxon>
        <taxon>Bdelloidea</taxon>
        <taxon>Philodinida</taxon>
        <taxon>Philodinidae</taxon>
        <taxon>Rotaria</taxon>
    </lineage>
</organism>
<feature type="compositionally biased region" description="Polar residues" evidence="2">
    <location>
        <begin position="441"/>
        <end position="451"/>
    </location>
</feature>
<evidence type="ECO:0000256" key="1">
    <source>
        <dbReference type="PIRSR" id="PIRSR605502-1"/>
    </source>
</evidence>
<accession>A0A815YCR4</accession>
<feature type="compositionally biased region" description="Basic and acidic residues" evidence="2">
    <location>
        <begin position="523"/>
        <end position="548"/>
    </location>
</feature>
<evidence type="ECO:0000256" key="2">
    <source>
        <dbReference type="SAM" id="MobiDB-lite"/>
    </source>
</evidence>
<feature type="binding site" evidence="1">
    <location>
        <position position="102"/>
    </location>
    <ligand>
        <name>Mg(2+)</name>
        <dbReference type="ChEBI" id="CHEBI:18420"/>
        <label>1</label>
    </ligand>
</feature>